<gene>
    <name evidence="4" type="primary">ybbH</name>
    <name evidence="4" type="ORF">Back11_56220</name>
</gene>
<dbReference type="InterPro" id="IPR036388">
    <property type="entry name" value="WH-like_DNA-bd_sf"/>
</dbReference>
<dbReference type="GO" id="GO:0003700">
    <property type="term" value="F:DNA-binding transcription factor activity"/>
    <property type="evidence" value="ECO:0007669"/>
    <property type="project" value="InterPro"/>
</dbReference>
<dbReference type="InterPro" id="IPR047640">
    <property type="entry name" value="RpiR-like"/>
</dbReference>
<dbReference type="PROSITE" id="PS51464">
    <property type="entry name" value="SIS"/>
    <property type="match status" value="1"/>
</dbReference>
<dbReference type="SUPFAM" id="SSF53697">
    <property type="entry name" value="SIS domain"/>
    <property type="match status" value="1"/>
</dbReference>
<dbReference type="Proteomes" id="UP000275368">
    <property type="component" value="Chromosome"/>
</dbReference>
<proteinExistence type="predicted"/>
<keyword evidence="1" id="KW-0805">Transcription regulation</keyword>
<dbReference type="SUPFAM" id="SSF46689">
    <property type="entry name" value="Homeodomain-like"/>
    <property type="match status" value="1"/>
</dbReference>
<evidence type="ECO:0000256" key="3">
    <source>
        <dbReference type="ARBA" id="ARBA00023163"/>
    </source>
</evidence>
<dbReference type="Pfam" id="PF01380">
    <property type="entry name" value="SIS"/>
    <property type="match status" value="1"/>
</dbReference>
<dbReference type="InterPro" id="IPR000281">
    <property type="entry name" value="HTH_RpiR"/>
</dbReference>
<dbReference type="Pfam" id="PF01418">
    <property type="entry name" value="HTH_6"/>
    <property type="match status" value="1"/>
</dbReference>
<keyword evidence="3" id="KW-0804">Transcription</keyword>
<dbReference type="GO" id="GO:0003677">
    <property type="term" value="F:DNA binding"/>
    <property type="evidence" value="ECO:0007669"/>
    <property type="project" value="UniProtKB-KW"/>
</dbReference>
<dbReference type="GO" id="GO:1901135">
    <property type="term" value="P:carbohydrate derivative metabolic process"/>
    <property type="evidence" value="ECO:0007669"/>
    <property type="project" value="InterPro"/>
</dbReference>
<protein>
    <submittedName>
        <fullName evidence="4">Putative HTH-type transcriptional regulator YbbH</fullName>
    </submittedName>
</protein>
<dbReference type="OrthoDB" id="370421at2"/>
<evidence type="ECO:0000256" key="1">
    <source>
        <dbReference type="ARBA" id="ARBA00023015"/>
    </source>
</evidence>
<accession>A0A3G9IZB7</accession>
<reference evidence="4 5" key="1">
    <citation type="submission" date="2018-11" db="EMBL/GenBank/DDBJ databases">
        <title>Complete genome sequence of Paenibacillus baekrokdamisoli strain KCTC 33723.</title>
        <authorList>
            <person name="Kang S.W."/>
            <person name="Lee K.C."/>
            <person name="Kim K.K."/>
            <person name="Kim J.S."/>
            <person name="Kim D.S."/>
            <person name="Ko S.H."/>
            <person name="Yang S.H."/>
            <person name="Lee J.S."/>
        </authorList>
    </citation>
    <scope>NUCLEOTIDE SEQUENCE [LARGE SCALE GENOMIC DNA]</scope>
    <source>
        <strain evidence="4 5">KCTC 33723</strain>
    </source>
</reference>
<dbReference type="Gene3D" id="1.10.10.10">
    <property type="entry name" value="Winged helix-like DNA-binding domain superfamily/Winged helix DNA-binding domain"/>
    <property type="match status" value="1"/>
</dbReference>
<dbReference type="PROSITE" id="PS51071">
    <property type="entry name" value="HTH_RPIR"/>
    <property type="match status" value="1"/>
</dbReference>
<dbReference type="InterPro" id="IPR035472">
    <property type="entry name" value="RpiR-like_SIS"/>
</dbReference>
<evidence type="ECO:0000313" key="5">
    <source>
        <dbReference type="Proteomes" id="UP000275368"/>
    </source>
</evidence>
<dbReference type="InterPro" id="IPR046348">
    <property type="entry name" value="SIS_dom_sf"/>
</dbReference>
<evidence type="ECO:0000256" key="2">
    <source>
        <dbReference type="ARBA" id="ARBA00023125"/>
    </source>
</evidence>
<dbReference type="Gene3D" id="3.40.50.10490">
    <property type="entry name" value="Glucose-6-phosphate isomerase like protein, domain 1"/>
    <property type="match status" value="1"/>
</dbReference>
<dbReference type="PANTHER" id="PTHR30514">
    <property type="entry name" value="GLUCOKINASE"/>
    <property type="match status" value="1"/>
</dbReference>
<evidence type="ECO:0000313" key="4">
    <source>
        <dbReference type="EMBL" id="BBH24277.1"/>
    </source>
</evidence>
<organism evidence="4 5">
    <name type="scientific">Paenibacillus baekrokdamisoli</name>
    <dbReference type="NCBI Taxonomy" id="1712516"/>
    <lineage>
        <taxon>Bacteria</taxon>
        <taxon>Bacillati</taxon>
        <taxon>Bacillota</taxon>
        <taxon>Bacilli</taxon>
        <taxon>Bacillales</taxon>
        <taxon>Paenibacillaceae</taxon>
        <taxon>Paenibacillus</taxon>
    </lineage>
</organism>
<dbReference type="AlphaFoldDB" id="A0A3G9IZB7"/>
<dbReference type="CDD" id="cd05013">
    <property type="entry name" value="SIS_RpiR"/>
    <property type="match status" value="1"/>
</dbReference>
<name>A0A3G9IZB7_9BACL</name>
<dbReference type="EMBL" id="AP019308">
    <property type="protein sequence ID" value="BBH24277.1"/>
    <property type="molecule type" value="Genomic_DNA"/>
</dbReference>
<dbReference type="GO" id="GO:0097367">
    <property type="term" value="F:carbohydrate derivative binding"/>
    <property type="evidence" value="ECO:0007669"/>
    <property type="project" value="InterPro"/>
</dbReference>
<dbReference type="InterPro" id="IPR001347">
    <property type="entry name" value="SIS_dom"/>
</dbReference>
<sequence>MDIAKDYLVIIKNFLPSMHQGEKKIAEYILSHPADVINMTIAQLAILLSVADSSIVRFCRLIGLNGFTDLKINLAKNISKSSYPVPEEISLHDDDYSIALKVFSSSIQTLQNTINTLDKEEFHRTVQLLLQAKRIEIYGIGTSATLAQDAYYRFMRIGLPAYAVTDPHISRISASMLDDECVALGISHTGRTKDTIETLQIAKGKGAKIIGITSFYKTPLLDLVDSRLVISSIEADFLKEAVSSRIAHLGLIDSLCTCLIIRRYKQTEPLLDSMTYILNQLRY</sequence>
<dbReference type="RefSeq" id="WP_125664380.1">
    <property type="nucleotide sequence ID" value="NZ_AP019308.1"/>
</dbReference>
<keyword evidence="5" id="KW-1185">Reference proteome</keyword>
<dbReference type="KEGG" id="pbk:Back11_56220"/>
<dbReference type="PANTHER" id="PTHR30514:SF1">
    <property type="entry name" value="HTH-TYPE TRANSCRIPTIONAL REGULATOR HEXR-RELATED"/>
    <property type="match status" value="1"/>
</dbReference>
<keyword evidence="2" id="KW-0238">DNA-binding</keyword>
<dbReference type="InterPro" id="IPR009057">
    <property type="entry name" value="Homeodomain-like_sf"/>
</dbReference>